<evidence type="ECO:0000259" key="1">
    <source>
        <dbReference type="PROSITE" id="PS50020"/>
    </source>
</evidence>
<organism evidence="2 3">
    <name type="scientific">Pseudolycoriella hygida</name>
    <dbReference type="NCBI Taxonomy" id="35572"/>
    <lineage>
        <taxon>Eukaryota</taxon>
        <taxon>Metazoa</taxon>
        <taxon>Ecdysozoa</taxon>
        <taxon>Arthropoda</taxon>
        <taxon>Hexapoda</taxon>
        <taxon>Insecta</taxon>
        <taxon>Pterygota</taxon>
        <taxon>Neoptera</taxon>
        <taxon>Endopterygota</taxon>
        <taxon>Diptera</taxon>
        <taxon>Nematocera</taxon>
        <taxon>Sciaroidea</taxon>
        <taxon>Sciaridae</taxon>
        <taxon>Pseudolycoriella</taxon>
    </lineage>
</organism>
<dbReference type="CDD" id="cd00201">
    <property type="entry name" value="WW"/>
    <property type="match status" value="1"/>
</dbReference>
<evidence type="ECO:0000313" key="2">
    <source>
        <dbReference type="EMBL" id="KAJ6649790.1"/>
    </source>
</evidence>
<dbReference type="SUPFAM" id="SSF51045">
    <property type="entry name" value="WW domain"/>
    <property type="match status" value="1"/>
</dbReference>
<dbReference type="PANTHER" id="PTHR13173:SF10">
    <property type="entry name" value="WW DOMAIN-BINDING PROTEIN 4"/>
    <property type="match status" value="1"/>
</dbReference>
<gene>
    <name evidence="2" type="primary">Wbp4</name>
    <name evidence="2" type="ORF">Bhyg_05030</name>
</gene>
<feature type="domain" description="WW" evidence="1">
    <location>
        <begin position="91"/>
        <end position="124"/>
    </location>
</feature>
<dbReference type="PROSITE" id="PS50020">
    <property type="entry name" value="WW_DOMAIN_2"/>
    <property type="match status" value="1"/>
</dbReference>
<dbReference type="PANTHER" id="PTHR13173">
    <property type="entry name" value="WW DOMAIN BINDING PROTEIN 4"/>
    <property type="match status" value="1"/>
</dbReference>
<dbReference type="GO" id="GO:0000398">
    <property type="term" value="P:mRNA splicing, via spliceosome"/>
    <property type="evidence" value="ECO:0007669"/>
    <property type="project" value="InterPro"/>
</dbReference>
<dbReference type="Proteomes" id="UP001151699">
    <property type="component" value="Chromosome A"/>
</dbReference>
<proteinExistence type="predicted"/>
<dbReference type="SMART" id="SM00456">
    <property type="entry name" value="WW"/>
    <property type="match status" value="1"/>
</dbReference>
<evidence type="ECO:0000313" key="3">
    <source>
        <dbReference type="Proteomes" id="UP001151699"/>
    </source>
</evidence>
<dbReference type="InterPro" id="IPR001202">
    <property type="entry name" value="WW_dom"/>
</dbReference>
<protein>
    <submittedName>
        <fullName evidence="2">WW domain-binding protein 4</fullName>
    </submittedName>
</protein>
<reference evidence="2" key="1">
    <citation type="submission" date="2022-07" db="EMBL/GenBank/DDBJ databases">
        <authorList>
            <person name="Trinca V."/>
            <person name="Uliana J.V.C."/>
            <person name="Torres T.T."/>
            <person name="Ward R.J."/>
            <person name="Monesi N."/>
        </authorList>
    </citation>
    <scope>NUCLEOTIDE SEQUENCE</scope>
    <source>
        <strain evidence="2">HSMRA1968</strain>
        <tissue evidence="2">Whole embryos</tissue>
    </source>
</reference>
<dbReference type="InterPro" id="IPR036020">
    <property type="entry name" value="WW_dom_sf"/>
</dbReference>
<accession>A0A9Q0SAF2</accession>
<dbReference type="OrthoDB" id="191651at2759"/>
<comment type="caution">
    <text evidence="2">The sequence shown here is derived from an EMBL/GenBank/DDBJ whole genome shotgun (WGS) entry which is preliminary data.</text>
</comment>
<name>A0A9Q0SAF2_9DIPT</name>
<dbReference type="InterPro" id="IPR040023">
    <property type="entry name" value="WBP4"/>
</dbReference>
<dbReference type="EMBL" id="WJQU01000001">
    <property type="protein sequence ID" value="KAJ6649790.1"/>
    <property type="molecule type" value="Genomic_DNA"/>
</dbReference>
<dbReference type="Pfam" id="PF00397">
    <property type="entry name" value="WW"/>
    <property type="match status" value="1"/>
</dbReference>
<keyword evidence="3" id="KW-1185">Reference proteome</keyword>
<dbReference type="GO" id="GO:0003723">
    <property type="term" value="F:RNA binding"/>
    <property type="evidence" value="ECO:0007669"/>
    <property type="project" value="TreeGrafter"/>
</dbReference>
<dbReference type="Gene3D" id="2.20.70.10">
    <property type="match status" value="1"/>
</dbReference>
<sequence length="286" mass="32676">MEDAAMKAYAADISRGADMTSQAINAFAALQESSAEATVKTHSQMPGPSALPARAIDPLMPPIDVLEEEEQEKRERMKKKGEVKSWTNETEATQSMWCEAKSDEGHTYFWNVKTGDTKWEVPKEGYMTLEEYNRLNKLAEAQQQLQLHKESMFMRGNADEIVAKYYREKLKERRPKPTPSEVAKVEEEKEQYKTYEEPGWSAKPLGEWTTVTNTEPMPVDLQLPEPTHNYVYVPAAHTEPEPPIKKFKEKTITSLPVDDESAGAFSTFKKRKIAIKRSARQRNDDE</sequence>
<dbReference type="AlphaFoldDB" id="A0A9Q0SAF2"/>
<dbReference type="GO" id="GO:0071011">
    <property type="term" value="C:precatalytic spliceosome"/>
    <property type="evidence" value="ECO:0007669"/>
    <property type="project" value="TreeGrafter"/>
</dbReference>